<organism evidence="1 2">
    <name type="scientific">Chryseobacterium geocarposphaerae</name>
    <dbReference type="NCBI Taxonomy" id="1416776"/>
    <lineage>
        <taxon>Bacteria</taxon>
        <taxon>Pseudomonadati</taxon>
        <taxon>Bacteroidota</taxon>
        <taxon>Flavobacteriia</taxon>
        <taxon>Flavobacteriales</taxon>
        <taxon>Weeksellaceae</taxon>
        <taxon>Chryseobacterium group</taxon>
        <taxon>Chryseobacterium</taxon>
    </lineage>
</organism>
<reference evidence="1 2" key="1">
    <citation type="submission" date="2017-11" db="EMBL/GenBank/DDBJ databases">
        <title>Genomic Encyclopedia of Archaeal and Bacterial Type Strains, Phase II (KMG-II): From Individual Species to Whole Genera.</title>
        <authorList>
            <person name="Goeker M."/>
        </authorList>
    </citation>
    <scope>NUCLEOTIDE SEQUENCE [LARGE SCALE GENOMIC DNA]</scope>
    <source>
        <strain evidence="1 2">DSM 27617</strain>
    </source>
</reference>
<comment type="caution">
    <text evidence="1">The sequence shown here is derived from an EMBL/GenBank/DDBJ whole genome shotgun (WGS) entry which is preliminary data.</text>
</comment>
<accession>A0A2M9BXD4</accession>
<evidence type="ECO:0000313" key="2">
    <source>
        <dbReference type="Proteomes" id="UP000228740"/>
    </source>
</evidence>
<sequence>MSGSEVTLKTEGNWSEDFTDVNRERLGAAINNCNACKQLEGVEKALFIGVPVALATGGVGGFAFSGEMTATAVGGRFLTDASVQTAANFSTNGGNLGKALSNVNVTQSLLAGAGMSYIGNAVVSTAVNLNAADSKSVFTGGVSAQTYVTQAGLSIVGGAAVNKITSSSSFKSTVIGSYMRTTSSFGQTAGTAVANVLMNTPDYTRATLQNKVP</sequence>
<dbReference type="Proteomes" id="UP000228740">
    <property type="component" value="Unassembled WGS sequence"/>
</dbReference>
<protein>
    <submittedName>
        <fullName evidence="1">Uncharacterized protein</fullName>
    </submittedName>
</protein>
<name>A0A2M9BXD4_9FLAO</name>
<gene>
    <name evidence="1" type="ORF">CLV73_3820</name>
</gene>
<keyword evidence="2" id="KW-1185">Reference proteome</keyword>
<proteinExistence type="predicted"/>
<evidence type="ECO:0000313" key="1">
    <source>
        <dbReference type="EMBL" id="PJJ62636.1"/>
    </source>
</evidence>
<dbReference type="EMBL" id="PGFD01000004">
    <property type="protein sequence ID" value="PJJ62636.1"/>
    <property type="molecule type" value="Genomic_DNA"/>
</dbReference>
<dbReference type="AlphaFoldDB" id="A0A2M9BXD4"/>